<dbReference type="PROSITE" id="PS50880">
    <property type="entry name" value="TOPRIM"/>
    <property type="match status" value="1"/>
</dbReference>
<evidence type="ECO:0000256" key="11">
    <source>
        <dbReference type="ARBA" id="ARBA00023163"/>
    </source>
</evidence>
<keyword evidence="8 13" id="KW-0862">Zinc</keyword>
<evidence type="ECO:0000256" key="9">
    <source>
        <dbReference type="ARBA" id="ARBA00022842"/>
    </source>
</evidence>
<dbReference type="EC" id="2.7.7.101" evidence="12"/>
<evidence type="ECO:0000259" key="16">
    <source>
        <dbReference type="PROSITE" id="PS50880"/>
    </source>
</evidence>
<comment type="function">
    <text evidence="12 13">RNA polymerase that catalyzes the synthesis of short RNA molecules used as primers for DNA polymerase during DNA replication.</text>
</comment>
<dbReference type="Pfam" id="PF13155">
    <property type="entry name" value="Toprim_2"/>
    <property type="match status" value="1"/>
</dbReference>
<comment type="cofactor">
    <cofactor evidence="13">
        <name>Zn(2+)</name>
        <dbReference type="ChEBI" id="CHEBI:29105"/>
    </cofactor>
    <text evidence="13">Binds 1 zinc ion per monomer.</text>
</comment>
<evidence type="ECO:0000256" key="7">
    <source>
        <dbReference type="ARBA" id="ARBA00022771"/>
    </source>
</evidence>
<dbReference type="CDD" id="cd03364">
    <property type="entry name" value="TOPRIM_DnaG_primases"/>
    <property type="match status" value="1"/>
</dbReference>
<dbReference type="SMART" id="SM00400">
    <property type="entry name" value="ZnF_CHCC"/>
    <property type="match status" value="1"/>
</dbReference>
<keyword evidence="5 12" id="KW-0235">DNA replication</keyword>
<feature type="domain" description="Toprim" evidence="16">
    <location>
        <begin position="259"/>
        <end position="338"/>
    </location>
</feature>
<evidence type="ECO:0000256" key="10">
    <source>
        <dbReference type="ARBA" id="ARBA00023125"/>
    </source>
</evidence>
<evidence type="ECO:0000256" key="15">
    <source>
        <dbReference type="SAM" id="MobiDB-lite"/>
    </source>
</evidence>
<dbReference type="GO" id="GO:0000428">
    <property type="term" value="C:DNA-directed RNA polymerase complex"/>
    <property type="evidence" value="ECO:0007669"/>
    <property type="project" value="UniProtKB-KW"/>
</dbReference>
<reference evidence="17" key="1">
    <citation type="journal article" date="2020" name="mSystems">
        <title>Genome- and Community-Level Interaction Insights into Carbon Utilization and Element Cycling Functions of Hydrothermarchaeota in Hydrothermal Sediment.</title>
        <authorList>
            <person name="Zhou Z."/>
            <person name="Liu Y."/>
            <person name="Xu W."/>
            <person name="Pan J."/>
            <person name="Luo Z.H."/>
            <person name="Li M."/>
        </authorList>
    </citation>
    <scope>NUCLEOTIDE SEQUENCE [LARGE SCALE GENOMIC DNA]</scope>
    <source>
        <strain evidence="17">SpSt-1181</strain>
    </source>
</reference>
<evidence type="ECO:0000313" key="17">
    <source>
        <dbReference type="EMBL" id="HED31417.1"/>
    </source>
</evidence>
<dbReference type="InterPro" id="IPR006171">
    <property type="entry name" value="TOPRIM_dom"/>
</dbReference>
<keyword evidence="11 12" id="KW-0804">Transcription</keyword>
<dbReference type="Gene3D" id="3.40.1360.10">
    <property type="match status" value="1"/>
</dbReference>
<evidence type="ECO:0000256" key="12">
    <source>
        <dbReference type="HAMAP-Rule" id="MF_00974"/>
    </source>
</evidence>
<protein>
    <recommendedName>
        <fullName evidence="12 13">DNA primase</fullName>
        <ecNumber evidence="12">2.7.7.101</ecNumber>
    </recommendedName>
</protein>
<dbReference type="InterPro" id="IPR013264">
    <property type="entry name" value="DNAG_N"/>
</dbReference>
<dbReference type="InterPro" id="IPR037068">
    <property type="entry name" value="DNA_primase_core_N_sf"/>
</dbReference>
<dbReference type="PIRSF" id="PIRSF002811">
    <property type="entry name" value="DnaG"/>
    <property type="match status" value="1"/>
</dbReference>
<proteinExistence type="inferred from homology"/>
<dbReference type="InterPro" id="IPR006295">
    <property type="entry name" value="DNA_primase_DnaG"/>
</dbReference>
<keyword evidence="9" id="KW-0460">Magnesium</keyword>
<dbReference type="PANTHER" id="PTHR30313">
    <property type="entry name" value="DNA PRIMASE"/>
    <property type="match status" value="1"/>
</dbReference>
<comment type="similarity">
    <text evidence="12 13">Belongs to the DnaG primase family.</text>
</comment>
<evidence type="ECO:0000256" key="3">
    <source>
        <dbReference type="ARBA" id="ARBA00022679"/>
    </source>
</evidence>
<dbReference type="GO" id="GO:0003677">
    <property type="term" value="F:DNA binding"/>
    <property type="evidence" value="ECO:0007669"/>
    <property type="project" value="UniProtKB-KW"/>
</dbReference>
<comment type="caution">
    <text evidence="17">The sequence shown here is derived from an EMBL/GenBank/DDBJ whole genome shotgun (WGS) entry which is preliminary data.</text>
</comment>
<dbReference type="Gene3D" id="3.90.580.10">
    <property type="entry name" value="Zinc finger, CHC2-type domain"/>
    <property type="match status" value="1"/>
</dbReference>
<dbReference type="Gene3D" id="3.90.980.10">
    <property type="entry name" value="DNA primase, catalytic core, N-terminal domain"/>
    <property type="match status" value="1"/>
</dbReference>
<feature type="coiled-coil region" evidence="14">
    <location>
        <begin position="582"/>
        <end position="621"/>
    </location>
</feature>
<dbReference type="Proteomes" id="UP000886335">
    <property type="component" value="Unassembled WGS sequence"/>
</dbReference>
<dbReference type="FunFam" id="3.90.580.10:FF:000001">
    <property type="entry name" value="DNA primase"/>
    <property type="match status" value="1"/>
</dbReference>
<evidence type="ECO:0000256" key="6">
    <source>
        <dbReference type="ARBA" id="ARBA00022723"/>
    </source>
</evidence>
<evidence type="ECO:0000256" key="14">
    <source>
        <dbReference type="SAM" id="Coils"/>
    </source>
</evidence>
<keyword evidence="3 12" id="KW-0808">Transferase</keyword>
<dbReference type="NCBIfam" id="TIGR01391">
    <property type="entry name" value="dnaG"/>
    <property type="match status" value="1"/>
</dbReference>
<dbReference type="Pfam" id="PF01807">
    <property type="entry name" value="Zn_ribbon_DnaG"/>
    <property type="match status" value="1"/>
</dbReference>
<keyword evidence="14" id="KW-0175">Coiled coil</keyword>
<comment type="catalytic activity">
    <reaction evidence="12">
        <text>ssDNA + n NTP = ssDNA/pppN(pN)n-1 hybrid + (n-1) diphosphate.</text>
        <dbReference type="EC" id="2.7.7.101"/>
    </reaction>
</comment>
<keyword evidence="2 12" id="KW-0639">Primosome</keyword>
<evidence type="ECO:0000256" key="1">
    <source>
        <dbReference type="ARBA" id="ARBA00022478"/>
    </source>
</evidence>
<comment type="caution">
    <text evidence="12">Lacks conserved residue(s) required for the propagation of feature annotation.</text>
</comment>
<dbReference type="EMBL" id="DSBW01000155">
    <property type="protein sequence ID" value="HED31417.1"/>
    <property type="molecule type" value="Genomic_DNA"/>
</dbReference>
<evidence type="ECO:0000256" key="5">
    <source>
        <dbReference type="ARBA" id="ARBA00022705"/>
    </source>
</evidence>
<dbReference type="SUPFAM" id="SSF57783">
    <property type="entry name" value="Zinc beta-ribbon"/>
    <property type="match status" value="1"/>
</dbReference>
<dbReference type="FunFam" id="3.40.1360.10:FF:000002">
    <property type="entry name" value="DNA primase"/>
    <property type="match status" value="1"/>
</dbReference>
<dbReference type="InterPro" id="IPR034151">
    <property type="entry name" value="TOPRIM_DnaG_bac"/>
</dbReference>
<dbReference type="InterPro" id="IPR002694">
    <property type="entry name" value="Znf_CHC2"/>
</dbReference>
<dbReference type="SUPFAM" id="SSF56731">
    <property type="entry name" value="DNA primase core"/>
    <property type="match status" value="1"/>
</dbReference>
<dbReference type="PANTHER" id="PTHR30313:SF2">
    <property type="entry name" value="DNA PRIMASE"/>
    <property type="match status" value="1"/>
</dbReference>
<keyword evidence="4 12" id="KW-0548">Nucleotidyltransferase</keyword>
<dbReference type="InterPro" id="IPR050219">
    <property type="entry name" value="DnaG_primase"/>
</dbReference>
<keyword evidence="1 12" id="KW-0240">DNA-directed RNA polymerase</keyword>
<organism evidence="17">
    <name type="scientific">Prosthecochloris aestuarii</name>
    <dbReference type="NCBI Taxonomy" id="1102"/>
    <lineage>
        <taxon>Bacteria</taxon>
        <taxon>Pseudomonadati</taxon>
        <taxon>Chlorobiota</taxon>
        <taxon>Chlorobiia</taxon>
        <taxon>Chlorobiales</taxon>
        <taxon>Chlorobiaceae</taxon>
        <taxon>Prosthecochloris</taxon>
    </lineage>
</organism>
<dbReference type="Pfam" id="PF10410">
    <property type="entry name" value="DnaB_bind"/>
    <property type="match status" value="1"/>
</dbReference>
<dbReference type="HAMAP" id="MF_00974">
    <property type="entry name" value="DNA_primase_DnaG"/>
    <property type="match status" value="1"/>
</dbReference>
<evidence type="ECO:0000256" key="2">
    <source>
        <dbReference type="ARBA" id="ARBA00022515"/>
    </source>
</evidence>
<dbReference type="InterPro" id="IPR019475">
    <property type="entry name" value="DNA_primase_DnaB-bd"/>
</dbReference>
<dbReference type="AlphaFoldDB" id="A0A831WPK2"/>
<dbReference type="GO" id="GO:0008270">
    <property type="term" value="F:zinc ion binding"/>
    <property type="evidence" value="ECO:0007669"/>
    <property type="project" value="UniProtKB-KW"/>
</dbReference>
<gene>
    <name evidence="12" type="primary">dnaG</name>
    <name evidence="17" type="ORF">ENN50_07020</name>
</gene>
<keyword evidence="10 12" id="KW-0238">DNA-binding</keyword>
<keyword evidence="6 13" id="KW-0479">Metal-binding</keyword>
<dbReference type="Pfam" id="PF08275">
    <property type="entry name" value="DNAG_N"/>
    <property type="match status" value="1"/>
</dbReference>
<dbReference type="GO" id="GO:0003899">
    <property type="term" value="F:DNA-directed RNA polymerase activity"/>
    <property type="evidence" value="ECO:0007669"/>
    <property type="project" value="UniProtKB-UniRule"/>
</dbReference>
<name>A0A831WPK2_PROAE</name>
<dbReference type="InterPro" id="IPR036977">
    <property type="entry name" value="DNA_primase_Znf_CHC2"/>
</dbReference>
<dbReference type="GO" id="GO:0005737">
    <property type="term" value="C:cytoplasm"/>
    <property type="evidence" value="ECO:0007669"/>
    <property type="project" value="TreeGrafter"/>
</dbReference>
<dbReference type="InterPro" id="IPR030846">
    <property type="entry name" value="DnaG_bac"/>
</dbReference>
<dbReference type="SMART" id="SM00493">
    <property type="entry name" value="TOPRIM"/>
    <property type="match status" value="1"/>
</dbReference>
<keyword evidence="7" id="KW-0863">Zinc-finger</keyword>
<evidence type="ECO:0000256" key="4">
    <source>
        <dbReference type="ARBA" id="ARBA00022695"/>
    </source>
</evidence>
<dbReference type="GO" id="GO:1990077">
    <property type="term" value="C:primosome complex"/>
    <property type="evidence" value="ECO:0007669"/>
    <property type="project" value="UniProtKB-KW"/>
</dbReference>
<feature type="region of interest" description="Disordered" evidence="15">
    <location>
        <begin position="431"/>
        <end position="457"/>
    </location>
</feature>
<evidence type="ECO:0000256" key="13">
    <source>
        <dbReference type="PIRNR" id="PIRNR002811"/>
    </source>
</evidence>
<comment type="subunit">
    <text evidence="12">Monomer. Interacts with DnaB.</text>
</comment>
<accession>A0A831WPK2</accession>
<sequence length="634" mass="71637">MIPDQKIDEIRQSTDIVDIVSDYVKLQPSGRNYKALSPFTSEKTPSFVVSPDKQIYKCFSSGKGGNVFTFLMEMEKVSFPEAVEIVARRAGIDISRYRNRSKQLEETAETGSHEVLRWAGRLYNRMLFGPGGKQALEYLLNTRGLSQKTITGFGLGYAPDMWDFLKSEALRARAPEEMLLKTGLLYNNTRKNSTYDYFRNRVMFPIFSVGGKVVGFGGRTLSDDRNTPKYLNSPESSVFDKSRVLYGLHAAKDEIRKSEQAILVEGYMDVLALHQAGITTAVASCGTALTRHQAALLNRYSNQVLFLYDADEAGQKSMLAGIDILLAGGLTPWVATLPEGEDPDSFVRRAGKEDFLDHTTRNRQSFLDFQISYYRRKGAMDNPNQKAIVVRRMLSSVNLIGDRVQQEMFLREMEKSISVSSAVLRQMLDEVQKKSSTRQPASPDRYKSDAGPEQKQPTLTILEKTFLKALMESVEYGTEVLEFASSHQELLQLPTPEASELLDTILETYRRTGLHRSGSPDLGRAIGSITTPEVRDLAAGLMIDQPLSSHWQESFDEQQQKARRCLTAFLDSFRHLILGNFRERKQQIIEKLRNTYDIDEEKELTCKLNQLLKDEQKTETEVNAVIDAILSNTD</sequence>
<evidence type="ECO:0000256" key="8">
    <source>
        <dbReference type="ARBA" id="ARBA00022833"/>
    </source>
</evidence>
<dbReference type="GO" id="GO:0006269">
    <property type="term" value="P:DNA replication, synthesis of primer"/>
    <property type="evidence" value="ECO:0007669"/>
    <property type="project" value="UniProtKB-UniRule"/>
</dbReference>